<dbReference type="PANTHER" id="PTHR40099:SF1">
    <property type="entry name" value="ACETOLACTATE SYNTHASE, SMALL SUBUNIT"/>
    <property type="match status" value="1"/>
</dbReference>
<dbReference type="Gene3D" id="3.30.2130.10">
    <property type="entry name" value="VC0802-like"/>
    <property type="match status" value="1"/>
</dbReference>
<protein>
    <submittedName>
        <fullName evidence="2">Uncharacterized conserved protein, contains tandem ACT domains</fullName>
    </submittedName>
</protein>
<organism evidence="2 3">
    <name type="scientific">Methanolobus profundi</name>
    <dbReference type="NCBI Taxonomy" id="487685"/>
    <lineage>
        <taxon>Archaea</taxon>
        <taxon>Methanobacteriati</taxon>
        <taxon>Methanobacteriota</taxon>
        <taxon>Stenosarchaea group</taxon>
        <taxon>Methanomicrobia</taxon>
        <taxon>Methanosarcinales</taxon>
        <taxon>Methanosarcinaceae</taxon>
        <taxon>Methanolobus</taxon>
    </lineage>
</organism>
<dbReference type="InterPro" id="IPR002912">
    <property type="entry name" value="ACT_dom"/>
</dbReference>
<dbReference type="STRING" id="487685.SAMN04488696_0206"/>
<keyword evidence="3" id="KW-1185">Reference proteome</keyword>
<dbReference type="AlphaFoldDB" id="A0A1I4NQR4"/>
<dbReference type="CDD" id="cd04908">
    <property type="entry name" value="ACT_Bt0572_1"/>
    <property type="match status" value="1"/>
</dbReference>
<dbReference type="EMBL" id="FOUJ01000001">
    <property type="protein sequence ID" value="SFM17776.1"/>
    <property type="molecule type" value="Genomic_DNA"/>
</dbReference>
<gene>
    <name evidence="2" type="ORF">SAMN04488696_0206</name>
</gene>
<dbReference type="Pfam" id="PF19571">
    <property type="entry name" value="ACT_8"/>
    <property type="match status" value="1"/>
</dbReference>
<dbReference type="CDD" id="cd04882">
    <property type="entry name" value="ACT_Bt0572_2"/>
    <property type="match status" value="1"/>
</dbReference>
<feature type="domain" description="ACT" evidence="1">
    <location>
        <begin position="88"/>
        <end position="159"/>
    </location>
</feature>
<name>A0A1I4NQR4_9EURY</name>
<dbReference type="PROSITE" id="PS51671">
    <property type="entry name" value="ACT"/>
    <property type="match status" value="1"/>
</dbReference>
<dbReference type="InterPro" id="IPR045739">
    <property type="entry name" value="ACT_dom_pair"/>
</dbReference>
<proteinExistence type="predicted"/>
<sequence>MPQDITSNRIAGVNMEEKIIKQISLFAENKPGRLANIAANFRKAGINIRAFTIAEAGDFGIIRMVVDRPDAAHEVLHDAGFTVSETSVLGIEMEDVPGGLGKIADVLGDRDINIDYAYAFVTKTEKALLILRVSDIEAAIEVLHGAGIKLIDMADIQEI</sequence>
<dbReference type="PANTHER" id="PTHR40099">
    <property type="entry name" value="ACETOLACTATE SYNTHASE, SMALL SUBUNIT"/>
    <property type="match status" value="1"/>
</dbReference>
<dbReference type="InterPro" id="IPR045865">
    <property type="entry name" value="ACT-like_dom_sf"/>
</dbReference>
<evidence type="ECO:0000259" key="1">
    <source>
        <dbReference type="PROSITE" id="PS51671"/>
    </source>
</evidence>
<evidence type="ECO:0000313" key="3">
    <source>
        <dbReference type="Proteomes" id="UP000198535"/>
    </source>
</evidence>
<dbReference type="SUPFAM" id="SSF55021">
    <property type="entry name" value="ACT-like"/>
    <property type="match status" value="2"/>
</dbReference>
<reference evidence="3" key="1">
    <citation type="submission" date="2016-10" db="EMBL/GenBank/DDBJ databases">
        <authorList>
            <person name="Varghese N."/>
            <person name="Submissions S."/>
        </authorList>
    </citation>
    <scope>NUCLEOTIDE SEQUENCE [LARGE SCALE GENOMIC DNA]</scope>
    <source>
        <strain evidence="3">Mob M</strain>
    </source>
</reference>
<evidence type="ECO:0000313" key="2">
    <source>
        <dbReference type="EMBL" id="SFM17776.1"/>
    </source>
</evidence>
<dbReference type="Proteomes" id="UP000198535">
    <property type="component" value="Unassembled WGS sequence"/>
</dbReference>
<accession>A0A1I4NQR4</accession>